<reference evidence="2" key="1">
    <citation type="submission" date="2013-02" db="EMBL/GenBank/DDBJ databases">
        <title>The complete genome sequence of Corynebacterium casei LMG S-19264 (=DSM 44701).</title>
        <authorList>
            <person name="Ruckert C."/>
            <person name="Albersmeier A."/>
            <person name="Kalinowski J."/>
        </authorList>
    </citation>
    <scope>NUCLEOTIDE SEQUENCE [LARGE SCALE GENOMIC DNA]</scope>
    <source>
        <strain evidence="2">LMG S-19264</strain>
    </source>
</reference>
<accession>A0ABN4CCE0</accession>
<dbReference type="Proteomes" id="UP000019226">
    <property type="component" value="Chromosome"/>
</dbReference>
<proteinExistence type="predicted"/>
<protein>
    <recommendedName>
        <fullName evidence="3">Abi-like protein</fullName>
    </recommendedName>
</protein>
<dbReference type="GeneID" id="82876963"/>
<evidence type="ECO:0000313" key="1">
    <source>
        <dbReference type="EMBL" id="AHI19368.1"/>
    </source>
</evidence>
<gene>
    <name evidence="1" type="ORF">CCASEI_03950</name>
</gene>
<dbReference type="EMBL" id="CP004350">
    <property type="protein sequence ID" value="AHI19368.1"/>
    <property type="molecule type" value="Genomic_DNA"/>
</dbReference>
<dbReference type="RefSeq" id="WP_006822476.1">
    <property type="nucleotide sequence ID" value="NZ_CP004350.1"/>
</dbReference>
<keyword evidence="2" id="KW-1185">Reference proteome</keyword>
<name>A0ABN4CCE0_9CORY</name>
<evidence type="ECO:0008006" key="3">
    <source>
        <dbReference type="Google" id="ProtNLM"/>
    </source>
</evidence>
<organism evidence="1 2">
    <name type="scientific">Corynebacterium casei LMG S-19264</name>
    <dbReference type="NCBI Taxonomy" id="1285583"/>
    <lineage>
        <taxon>Bacteria</taxon>
        <taxon>Bacillati</taxon>
        <taxon>Actinomycetota</taxon>
        <taxon>Actinomycetes</taxon>
        <taxon>Mycobacteriales</taxon>
        <taxon>Corynebacteriaceae</taxon>
        <taxon>Corynebacterium</taxon>
    </lineage>
</organism>
<sequence length="262" mass="30017">MARKSRGHAQRDQNVLEHIGTDRMHSYLAEVQGHPGRALNLYRWNAELSSSFWPLISVTEVSLRNALDEYLGQWCQNNGGHRDWLLRIDQAPRDLKDEFGGKARTFRSRADDAKKIRDTGTGLTIVPHRRQNAPLTNGDILSQITLGEWGNVIPSAPRPLDDGSIALFPDPTTAQRRERLWNQVICRAFPAGEQPYALAGDINRLKLFRNRIAHHEPIFAVNYRRHRNDLLRVLRSVAPPVHEWYTSSDPLPEVFRNDPRNS</sequence>
<evidence type="ECO:0000313" key="2">
    <source>
        <dbReference type="Proteomes" id="UP000019226"/>
    </source>
</evidence>